<evidence type="ECO:0000256" key="1">
    <source>
        <dbReference type="SAM" id="Phobius"/>
    </source>
</evidence>
<reference evidence="2 3" key="1">
    <citation type="submission" date="2016-12" db="EMBL/GenBank/DDBJ databases">
        <title>Genome sequencing of Methylocaldum marinum.</title>
        <authorList>
            <person name="Takeuchi M."/>
            <person name="Kamagata Y."/>
            <person name="Hiraoka S."/>
            <person name="Oshima K."/>
            <person name="Hattori M."/>
            <person name="Iwasaki W."/>
        </authorList>
    </citation>
    <scope>NUCLEOTIDE SEQUENCE [LARGE SCALE GENOMIC DNA]</scope>
    <source>
        <strain evidence="2 3">S8</strain>
    </source>
</reference>
<dbReference type="InterPro" id="IPR005625">
    <property type="entry name" value="PepSY-ass_TM"/>
</dbReference>
<evidence type="ECO:0000313" key="3">
    <source>
        <dbReference type="Proteomes" id="UP000266313"/>
    </source>
</evidence>
<dbReference type="RefSeq" id="WP_170161240.1">
    <property type="nucleotide sequence ID" value="NZ_AP017928.1"/>
</dbReference>
<dbReference type="EMBL" id="AP017928">
    <property type="protein sequence ID" value="BBA36932.1"/>
    <property type="molecule type" value="Genomic_DNA"/>
</dbReference>
<evidence type="ECO:0000313" key="2">
    <source>
        <dbReference type="EMBL" id="BBA36932.1"/>
    </source>
</evidence>
<dbReference type="PANTHER" id="PTHR34219">
    <property type="entry name" value="IRON-REGULATED INNER MEMBRANE PROTEIN-RELATED"/>
    <property type="match status" value="1"/>
</dbReference>
<dbReference type="Proteomes" id="UP000266313">
    <property type="component" value="Chromosome"/>
</dbReference>
<dbReference type="AlphaFoldDB" id="A0A250KZB3"/>
<keyword evidence="1" id="KW-0472">Membrane</keyword>
<gene>
    <name evidence="2" type="ORF">sS8_5009</name>
</gene>
<dbReference type="KEGG" id="mmai:sS8_5009"/>
<keyword evidence="1" id="KW-1133">Transmembrane helix</keyword>
<accession>A0A250KZB3</accession>
<keyword evidence="1" id="KW-0812">Transmembrane</keyword>
<dbReference type="PANTHER" id="PTHR34219:SF5">
    <property type="entry name" value="BLR4505 PROTEIN"/>
    <property type="match status" value="1"/>
</dbReference>
<name>A0A250KZB3_9GAMM</name>
<protein>
    <submittedName>
        <fullName evidence="2">PepSY-associated TM helix domain-containing protein</fullName>
    </submittedName>
</protein>
<keyword evidence="3" id="KW-1185">Reference proteome</keyword>
<proteinExistence type="predicted"/>
<dbReference type="Pfam" id="PF03929">
    <property type="entry name" value="PepSY_TM"/>
    <property type="match status" value="1"/>
</dbReference>
<organism evidence="2 3">
    <name type="scientific">Methylocaldum marinum</name>
    <dbReference type="NCBI Taxonomy" id="1432792"/>
    <lineage>
        <taxon>Bacteria</taxon>
        <taxon>Pseudomonadati</taxon>
        <taxon>Pseudomonadota</taxon>
        <taxon>Gammaproteobacteria</taxon>
        <taxon>Methylococcales</taxon>
        <taxon>Methylococcaceae</taxon>
        <taxon>Methylocaldum</taxon>
    </lineage>
</organism>
<sequence>MRFASPQRYGPGFRPDDVGFAPDFGLYRVRLRGEDDIADYGQTKVYVDAQTGVARHIDERAGRTGGDRFMDWQFPLHSGRAFGLAGRMIICGSGLVLSVLVVTGMVIWWKKCKARHCRSDGEK</sequence>
<feature type="transmembrane region" description="Helical" evidence="1">
    <location>
        <begin position="84"/>
        <end position="109"/>
    </location>
</feature>